<dbReference type="GO" id="GO:0005829">
    <property type="term" value="C:cytosol"/>
    <property type="evidence" value="ECO:0007669"/>
    <property type="project" value="TreeGrafter"/>
</dbReference>
<dbReference type="PROSITE" id="PS01240">
    <property type="entry name" value="PNP_MTAP_2"/>
    <property type="match status" value="1"/>
</dbReference>
<keyword evidence="1 3" id="KW-0328">Glycosyltransferase</keyword>
<dbReference type="InterPro" id="IPR010044">
    <property type="entry name" value="MTAP"/>
</dbReference>
<reference evidence="5 6" key="1">
    <citation type="submission" date="2017-10" db="EMBL/GenBank/DDBJ databases">
        <title>Novel microbial diversity and functional potential in the marine mammal oral microbiome.</title>
        <authorList>
            <person name="Dudek N.K."/>
            <person name="Sun C.L."/>
            <person name="Burstein D."/>
            <person name="Kantor R.S."/>
            <person name="Aliaga Goltsman D.S."/>
            <person name="Bik E.M."/>
            <person name="Thomas B.C."/>
            <person name="Banfield J.F."/>
            <person name="Relman D.A."/>
        </authorList>
    </citation>
    <scope>NUCLEOTIDE SEQUENCE [LARGE SCALE GENOMIC DNA]</scope>
    <source>
        <strain evidence="5">DOLJORAL78_49_30</strain>
    </source>
</reference>
<gene>
    <name evidence="5" type="primary">mtnP</name>
    <name evidence="5" type="ORF">CSA61_01560</name>
</gene>
<comment type="caution">
    <text evidence="5">The sequence shown here is derived from an EMBL/GenBank/DDBJ whole genome shotgun (WGS) entry which is preliminary data.</text>
</comment>
<accession>A0A2G6JB24</accession>
<dbReference type="PANTHER" id="PTHR42679:SF2">
    <property type="entry name" value="S-METHYL-5'-THIOADENOSINE PHOSPHORYLASE"/>
    <property type="match status" value="1"/>
</dbReference>
<feature type="binding site" evidence="3">
    <location>
        <position position="8"/>
    </location>
    <ligand>
        <name>phosphate</name>
        <dbReference type="ChEBI" id="CHEBI:43474"/>
    </ligand>
</feature>
<name>A0A2G6JB24_NEPCE</name>
<dbReference type="InterPro" id="IPR000845">
    <property type="entry name" value="Nucleoside_phosphorylase_d"/>
</dbReference>
<dbReference type="GO" id="GO:0019509">
    <property type="term" value="P:L-methionine salvage from methylthioadenosine"/>
    <property type="evidence" value="ECO:0007669"/>
    <property type="project" value="TreeGrafter"/>
</dbReference>
<keyword evidence="2 3" id="KW-0808">Transferase</keyword>
<feature type="binding site" evidence="3">
    <location>
        <position position="183"/>
    </location>
    <ligand>
        <name>substrate</name>
    </ligand>
</feature>
<organism evidence="5 6">
    <name type="scientific">Neptuniibacter caesariensis</name>
    <dbReference type="NCBI Taxonomy" id="207954"/>
    <lineage>
        <taxon>Bacteria</taxon>
        <taxon>Pseudomonadati</taxon>
        <taxon>Pseudomonadota</taxon>
        <taxon>Gammaproteobacteria</taxon>
        <taxon>Oceanospirillales</taxon>
        <taxon>Oceanospirillaceae</taxon>
        <taxon>Neptuniibacter</taxon>
    </lineage>
</organism>
<comment type="similarity">
    <text evidence="3">Belongs to the PNP/MTAP phosphorylase family. MTAP subfamily.</text>
</comment>
<feature type="binding site" evidence="3">
    <location>
        <begin position="207"/>
        <end position="209"/>
    </location>
    <ligand>
        <name>substrate</name>
    </ligand>
</feature>
<dbReference type="Pfam" id="PF01048">
    <property type="entry name" value="PNP_UDP_1"/>
    <property type="match status" value="1"/>
</dbReference>
<dbReference type="EC" id="2.4.2.1" evidence="3"/>
<comment type="function">
    <text evidence="3">Purine nucleoside phosphorylase involved in purine salvage.</text>
</comment>
<proteinExistence type="inferred from homology"/>
<comment type="caution">
    <text evidence="3">Lacks conserved residue(s) required for the propagation of feature annotation.</text>
</comment>
<feature type="binding site" evidence="3">
    <location>
        <begin position="50"/>
        <end position="51"/>
    </location>
    <ligand>
        <name>phosphate</name>
        <dbReference type="ChEBI" id="CHEBI:43474"/>
    </ligand>
</feature>
<keyword evidence="3" id="KW-0660">Purine salvage</keyword>
<feature type="domain" description="Nucleoside phosphorylase" evidence="4">
    <location>
        <begin position="2"/>
        <end position="243"/>
    </location>
</feature>
<dbReference type="CDD" id="cd09010">
    <property type="entry name" value="MTAP_SsMTAPII_like_MTIP"/>
    <property type="match status" value="1"/>
</dbReference>
<dbReference type="Gene3D" id="3.40.50.1580">
    <property type="entry name" value="Nucleoside phosphorylase domain"/>
    <property type="match status" value="1"/>
</dbReference>
<dbReference type="GO" id="GO:0006166">
    <property type="term" value="P:purine ribonucleoside salvage"/>
    <property type="evidence" value="ECO:0007669"/>
    <property type="project" value="UniProtKB-UniRule"/>
</dbReference>
<feature type="site" description="Important for substrate specificity" evidence="3">
    <location>
        <position position="221"/>
    </location>
</feature>
<protein>
    <recommendedName>
        <fullName evidence="3">Purine nucleoside phosphorylase</fullName>
        <shortName evidence="3">PNP</shortName>
        <ecNumber evidence="3">2.4.2.1</ecNumber>
    </recommendedName>
</protein>
<evidence type="ECO:0000256" key="1">
    <source>
        <dbReference type="ARBA" id="ARBA00022676"/>
    </source>
</evidence>
<evidence type="ECO:0000256" key="3">
    <source>
        <dbReference type="HAMAP-Rule" id="MF_01963"/>
    </source>
</evidence>
<evidence type="ECO:0000259" key="4">
    <source>
        <dbReference type="Pfam" id="PF01048"/>
    </source>
</evidence>
<dbReference type="GO" id="GO:0017061">
    <property type="term" value="F:S-methyl-5-thioadenosine phosphorylase activity"/>
    <property type="evidence" value="ECO:0007669"/>
    <property type="project" value="InterPro"/>
</dbReference>
<feature type="binding site" evidence="3">
    <location>
        <position position="184"/>
    </location>
    <ligand>
        <name>phosphate</name>
        <dbReference type="ChEBI" id="CHEBI:43474"/>
    </ligand>
</feature>
<evidence type="ECO:0000313" key="5">
    <source>
        <dbReference type="EMBL" id="PIE20596.1"/>
    </source>
</evidence>
<evidence type="ECO:0000256" key="2">
    <source>
        <dbReference type="ARBA" id="ARBA00022679"/>
    </source>
</evidence>
<dbReference type="NCBIfam" id="TIGR01694">
    <property type="entry name" value="MTAP"/>
    <property type="match status" value="1"/>
</dbReference>
<comment type="catalytic activity">
    <reaction evidence="3">
        <text>a purine D-ribonucleoside + phosphate = a purine nucleobase + alpha-D-ribose 1-phosphate</text>
        <dbReference type="Rhea" id="RHEA:19805"/>
        <dbReference type="ChEBI" id="CHEBI:26386"/>
        <dbReference type="ChEBI" id="CHEBI:43474"/>
        <dbReference type="ChEBI" id="CHEBI:57720"/>
        <dbReference type="ChEBI" id="CHEBI:142355"/>
        <dbReference type="EC" id="2.4.2.1"/>
    </reaction>
</comment>
<dbReference type="InterPro" id="IPR018099">
    <property type="entry name" value="Purine_phosphorylase-2_CS"/>
</dbReference>
<comment type="subunit">
    <text evidence="3">Homohexamer. Dimer of a homotrimer.</text>
</comment>
<dbReference type="UniPathway" id="UPA00606"/>
<dbReference type="SUPFAM" id="SSF53167">
    <property type="entry name" value="Purine and uridine phosphorylases"/>
    <property type="match status" value="1"/>
</dbReference>
<dbReference type="EMBL" id="PDSG01000005">
    <property type="protein sequence ID" value="PIE20596.1"/>
    <property type="molecule type" value="Genomic_DNA"/>
</dbReference>
<dbReference type="AlphaFoldDB" id="A0A2G6JB24"/>
<dbReference type="Proteomes" id="UP000242733">
    <property type="component" value="Unassembled WGS sequence"/>
</dbReference>
<sequence length="283" mass="30434">MLAIIGGTGIYQLEGLETVAEHELDTPFGSPSAPVLEGQILEKKLLFLPRHGRSHELLPSEVNYRANIWALKKLGATQVIGLSAVGSLQQEIAPGDLSLPDQYFDFVKGDREKTFFGKGLAAHVSTAEPTCKCLADGIARAAQDMGQPLHRHKTYACVDGPRLGTRAESFFLRGPAGCDLVGMTNVPEVFLAREAQLCYCTIAIATDYDCWMDDPAQHVSVEQVIARYGASLEQAKQVLSAYIKSADACAASCCCRNSLAGAVLTPREALNPEQRALLDVLGA</sequence>
<feature type="binding site" evidence="3">
    <location>
        <begin position="83"/>
        <end position="84"/>
    </location>
    <ligand>
        <name>phosphate</name>
        <dbReference type="ChEBI" id="CHEBI:43474"/>
    </ligand>
</feature>
<comment type="miscellaneous">
    <text evidence="3">Although this enzyme belongs to the family of MTA phosphorylases based on sequence homology, it lacks several conserved amino acids in the substrate binding pocket that confer specificity towards MTA.</text>
</comment>
<dbReference type="HAMAP" id="MF_01963">
    <property type="entry name" value="MTAP"/>
    <property type="match status" value="1"/>
</dbReference>
<comment type="pathway">
    <text evidence="3">Purine metabolism; purine nucleoside salvage.</text>
</comment>
<evidence type="ECO:0000313" key="6">
    <source>
        <dbReference type="Proteomes" id="UP000242733"/>
    </source>
</evidence>
<dbReference type="PANTHER" id="PTHR42679">
    <property type="entry name" value="S-METHYL-5'-THIOADENOSINE PHOSPHORYLASE"/>
    <property type="match status" value="1"/>
</dbReference>
<dbReference type="InterPro" id="IPR035994">
    <property type="entry name" value="Nucleoside_phosphorylase_sf"/>
</dbReference>